<evidence type="ECO:0000259" key="2">
    <source>
        <dbReference type="Pfam" id="PF07883"/>
    </source>
</evidence>
<comment type="caution">
    <text evidence="3">The sequence shown here is derived from an EMBL/GenBank/DDBJ whole genome shotgun (WGS) entry which is preliminary data.</text>
</comment>
<reference evidence="3" key="1">
    <citation type="submission" date="2022-10" db="EMBL/GenBank/DDBJ databases">
        <title>Tapping the CABI collections for fungal endophytes: first genome assemblies for Collariella, Neodidymelliopsis, Ascochyta clinopodiicola, Didymella pomorum, Didymosphaeria variabile, Neocosmospora piperis and Neocucurbitaria cava.</title>
        <authorList>
            <person name="Hill R."/>
        </authorList>
    </citation>
    <scope>NUCLEOTIDE SEQUENCE</scope>
    <source>
        <strain evidence="3">IMI 355082</strain>
    </source>
</reference>
<evidence type="ECO:0000313" key="3">
    <source>
        <dbReference type="EMBL" id="KAJ4396004.1"/>
    </source>
</evidence>
<dbReference type="EMBL" id="JAPEVB010000001">
    <property type="protein sequence ID" value="KAJ4396004.1"/>
    <property type="molecule type" value="Genomic_DNA"/>
</dbReference>
<evidence type="ECO:0000313" key="4">
    <source>
        <dbReference type="Proteomes" id="UP001140453"/>
    </source>
</evidence>
<proteinExistence type="predicted"/>
<dbReference type="Proteomes" id="UP001140453">
    <property type="component" value="Unassembled WGS sequence"/>
</dbReference>
<accession>A0A9W9D165</accession>
<dbReference type="InterPro" id="IPR011051">
    <property type="entry name" value="RmlC_Cupin_sf"/>
</dbReference>
<dbReference type="InterPro" id="IPR014710">
    <property type="entry name" value="RmlC-like_jellyroll"/>
</dbReference>
<dbReference type="OrthoDB" id="204928at2759"/>
<name>A0A9W9D165_9PEZI</name>
<evidence type="ECO:0000256" key="1">
    <source>
        <dbReference type="SAM" id="MobiDB-lite"/>
    </source>
</evidence>
<dbReference type="PANTHER" id="PTHR36114">
    <property type="entry name" value="16.7 KDA PROTEIN IN WHIE LOCUS"/>
    <property type="match status" value="1"/>
</dbReference>
<dbReference type="CDD" id="cd02226">
    <property type="entry name" value="cupin_YdbB-like"/>
    <property type="match status" value="1"/>
</dbReference>
<keyword evidence="4" id="KW-1185">Reference proteome</keyword>
<dbReference type="AlphaFoldDB" id="A0A9W9D165"/>
<dbReference type="Pfam" id="PF07883">
    <property type="entry name" value="Cupin_2"/>
    <property type="match status" value="1"/>
</dbReference>
<feature type="domain" description="Cupin type-2" evidence="2">
    <location>
        <begin position="37"/>
        <end position="90"/>
    </location>
</feature>
<dbReference type="PROSITE" id="PS00725">
    <property type="entry name" value="GERMIN"/>
    <property type="match status" value="1"/>
</dbReference>
<organism evidence="3 4">
    <name type="scientific">Gnomoniopsis smithogilvyi</name>
    <dbReference type="NCBI Taxonomy" id="1191159"/>
    <lineage>
        <taxon>Eukaryota</taxon>
        <taxon>Fungi</taxon>
        <taxon>Dikarya</taxon>
        <taxon>Ascomycota</taxon>
        <taxon>Pezizomycotina</taxon>
        <taxon>Sordariomycetes</taxon>
        <taxon>Sordariomycetidae</taxon>
        <taxon>Diaporthales</taxon>
        <taxon>Gnomoniaceae</taxon>
        <taxon>Gnomoniopsis</taxon>
    </lineage>
</organism>
<dbReference type="InterPro" id="IPR052044">
    <property type="entry name" value="PKS_Associated_Protein"/>
</dbReference>
<dbReference type="GO" id="GO:0030145">
    <property type="term" value="F:manganese ion binding"/>
    <property type="evidence" value="ECO:0007669"/>
    <property type="project" value="InterPro"/>
</dbReference>
<dbReference type="InterPro" id="IPR013096">
    <property type="entry name" value="Cupin_2"/>
</dbReference>
<feature type="compositionally biased region" description="Basic and acidic residues" evidence="1">
    <location>
        <begin position="108"/>
        <end position="121"/>
    </location>
</feature>
<dbReference type="Gene3D" id="2.60.120.10">
    <property type="entry name" value="Jelly Rolls"/>
    <property type="match status" value="1"/>
</dbReference>
<gene>
    <name evidence="3" type="ORF">N0V93_000220</name>
</gene>
<dbReference type="InterPro" id="IPR019780">
    <property type="entry name" value="Germin_Mn-BS"/>
</dbReference>
<sequence length="121" mass="13699">MALNIPHTFNSFQETWHPHLVAAVNDHHVKIARIDGTFIWHSHPESDEMFYLLSGKLTLELEDQESVVMSEGDVFVIPRGIRHRPVAENAKIMIVEQKGTVNTGDEEGSLRTRELADIRSG</sequence>
<dbReference type="SUPFAM" id="SSF51182">
    <property type="entry name" value="RmlC-like cupins"/>
    <property type="match status" value="1"/>
</dbReference>
<protein>
    <recommendedName>
        <fullName evidence="2">Cupin type-2 domain-containing protein</fullName>
    </recommendedName>
</protein>
<dbReference type="PANTHER" id="PTHR36114:SF1">
    <property type="entry name" value="16.7 KDA PROTEIN IN WHIE LOCUS"/>
    <property type="match status" value="1"/>
</dbReference>
<feature type="region of interest" description="Disordered" evidence="1">
    <location>
        <begin position="101"/>
        <end position="121"/>
    </location>
</feature>